<evidence type="ECO:0000313" key="1">
    <source>
        <dbReference type="EMBL" id="KAJ5196067.1"/>
    </source>
</evidence>
<protein>
    <submittedName>
        <fullName evidence="1">Uncharacterized protein</fullName>
    </submittedName>
</protein>
<dbReference type="OrthoDB" id="4317075at2759"/>
<proteinExistence type="predicted"/>
<keyword evidence="2" id="KW-1185">Reference proteome</keyword>
<organism evidence="1 2">
    <name type="scientific">Penicillium cf. viridicatum</name>
    <dbReference type="NCBI Taxonomy" id="2972119"/>
    <lineage>
        <taxon>Eukaryota</taxon>
        <taxon>Fungi</taxon>
        <taxon>Dikarya</taxon>
        <taxon>Ascomycota</taxon>
        <taxon>Pezizomycotina</taxon>
        <taxon>Eurotiomycetes</taxon>
        <taxon>Eurotiomycetidae</taxon>
        <taxon>Eurotiales</taxon>
        <taxon>Aspergillaceae</taxon>
        <taxon>Penicillium</taxon>
    </lineage>
</organism>
<reference evidence="1" key="1">
    <citation type="submission" date="2022-11" db="EMBL/GenBank/DDBJ databases">
        <authorList>
            <person name="Petersen C."/>
        </authorList>
    </citation>
    <scope>NUCLEOTIDE SEQUENCE</scope>
    <source>
        <strain evidence="1">IBT 20477</strain>
    </source>
</reference>
<reference evidence="1" key="2">
    <citation type="journal article" date="2023" name="IMA Fungus">
        <title>Comparative genomic study of the Penicillium genus elucidates a diverse pangenome and 15 lateral gene transfer events.</title>
        <authorList>
            <person name="Petersen C."/>
            <person name="Sorensen T."/>
            <person name="Nielsen M.R."/>
            <person name="Sondergaard T.E."/>
            <person name="Sorensen J.L."/>
            <person name="Fitzpatrick D.A."/>
            <person name="Frisvad J.C."/>
            <person name="Nielsen K.L."/>
        </authorList>
    </citation>
    <scope>NUCLEOTIDE SEQUENCE</scope>
    <source>
        <strain evidence="1">IBT 20477</strain>
    </source>
</reference>
<comment type="caution">
    <text evidence="1">The sequence shown here is derived from an EMBL/GenBank/DDBJ whole genome shotgun (WGS) entry which is preliminary data.</text>
</comment>
<name>A0A9W9JGS8_9EURO</name>
<gene>
    <name evidence="1" type="ORF">N7449_006546</name>
</gene>
<evidence type="ECO:0000313" key="2">
    <source>
        <dbReference type="Proteomes" id="UP001150942"/>
    </source>
</evidence>
<dbReference type="EMBL" id="JAPQKQ010000005">
    <property type="protein sequence ID" value="KAJ5196067.1"/>
    <property type="molecule type" value="Genomic_DNA"/>
</dbReference>
<accession>A0A9W9JGS8</accession>
<dbReference type="AlphaFoldDB" id="A0A9W9JGS8"/>
<sequence length="254" mass="29659">MPEPEWDNARPPPVHDPYGIQLPKRTPKVHLLSSYTDDACGLISSKAKDAFELPVLCPNGPTERCYKVVISRSVHEELEKVYMIKDDPVHEKRCYQAWFGIDLSDFGAIDTPERFFQSLETGLASEKIVVQDIIPLEGPPFPNRAVWMAMYGYFGDWYKPEERKWTIRAVKRHTRLLRKLWERGDMQLVDEKLDMDTYVGYVPRPTIITCQHFYYNRHCWRLMGFVSPELLKEKFKLTEEGKDKEKPVHGCAHA</sequence>
<dbReference type="Proteomes" id="UP001150942">
    <property type="component" value="Unassembled WGS sequence"/>
</dbReference>